<evidence type="ECO:0000256" key="1">
    <source>
        <dbReference type="ARBA" id="ARBA00007592"/>
    </source>
</evidence>
<proteinExistence type="inferred from homology"/>
<dbReference type="OrthoDB" id="9796205at2"/>
<evidence type="ECO:0000256" key="2">
    <source>
        <dbReference type="ARBA" id="ARBA00023239"/>
    </source>
</evidence>
<comment type="caution">
    <text evidence="5">The sequence shown here is derived from an EMBL/GenBank/DDBJ whole genome shotgun (WGS) entry which is preliminary data.</text>
</comment>
<dbReference type="Pfam" id="PF00701">
    <property type="entry name" value="DHDPS"/>
    <property type="match status" value="1"/>
</dbReference>
<dbReference type="GO" id="GO:0005829">
    <property type="term" value="C:cytosol"/>
    <property type="evidence" value="ECO:0007669"/>
    <property type="project" value="TreeGrafter"/>
</dbReference>
<dbReference type="InterPro" id="IPR002220">
    <property type="entry name" value="DapA-like"/>
</dbReference>
<evidence type="ECO:0000256" key="4">
    <source>
        <dbReference type="PIRSR" id="PIRSR001365-2"/>
    </source>
</evidence>
<dbReference type="PIRSF" id="PIRSF001365">
    <property type="entry name" value="DHDPS"/>
    <property type="match status" value="1"/>
</dbReference>
<feature type="binding site" evidence="4">
    <location>
        <position position="215"/>
    </location>
    <ligand>
        <name>pyruvate</name>
        <dbReference type="ChEBI" id="CHEBI:15361"/>
    </ligand>
</feature>
<name>S9QQE8_9RHOB</name>
<dbReference type="STRING" id="1123237.Salmuc_00182"/>
<dbReference type="eggNOG" id="COG0329">
    <property type="taxonomic scope" value="Bacteria"/>
</dbReference>
<evidence type="ECO:0000313" key="6">
    <source>
        <dbReference type="Proteomes" id="UP000015347"/>
    </source>
</evidence>
<reference evidence="6" key="1">
    <citation type="journal article" date="2014" name="Stand. Genomic Sci.">
        <title>Genome sequence of the exopolysaccharide-producing Salipiger mucosus type strain (DSM 16094(T)), a moderately halophilic member of the Roseobacter clade.</title>
        <authorList>
            <person name="Riedel T."/>
            <person name="Spring S."/>
            <person name="Fiebig A."/>
            <person name="Petersen J."/>
            <person name="Kyrpides N.C."/>
            <person name="Goker M."/>
            <person name="Klenk H.P."/>
        </authorList>
    </citation>
    <scope>NUCLEOTIDE SEQUENCE [LARGE SCALE GENOMIC DNA]</scope>
    <source>
        <strain evidence="6">DSM 16094</strain>
    </source>
</reference>
<keyword evidence="2 3" id="KW-0456">Lyase</keyword>
<evidence type="ECO:0000256" key="3">
    <source>
        <dbReference type="PIRNR" id="PIRNR001365"/>
    </source>
</evidence>
<keyword evidence="6" id="KW-1185">Reference proteome</keyword>
<dbReference type="CDD" id="cd00408">
    <property type="entry name" value="DHDPS-like"/>
    <property type="match status" value="1"/>
</dbReference>
<dbReference type="GO" id="GO:0008840">
    <property type="term" value="F:4-hydroxy-tetrahydrodipicolinate synthase activity"/>
    <property type="evidence" value="ECO:0007669"/>
    <property type="project" value="UniProtKB-EC"/>
</dbReference>
<dbReference type="Gene3D" id="3.20.20.70">
    <property type="entry name" value="Aldolase class I"/>
    <property type="match status" value="1"/>
</dbReference>
<protein>
    <submittedName>
        <fullName evidence="5">Dihydrodipicolinate synthase</fullName>
        <ecNumber evidence="5">4.3.3.7</ecNumber>
    </submittedName>
</protein>
<dbReference type="SMART" id="SM01130">
    <property type="entry name" value="DHDPS"/>
    <property type="match status" value="1"/>
</dbReference>
<evidence type="ECO:0000313" key="5">
    <source>
        <dbReference type="EMBL" id="EPX81868.1"/>
    </source>
</evidence>
<dbReference type="SUPFAM" id="SSF51569">
    <property type="entry name" value="Aldolase"/>
    <property type="match status" value="1"/>
</dbReference>
<dbReference type="EMBL" id="APVH01000028">
    <property type="protein sequence ID" value="EPX81868.1"/>
    <property type="molecule type" value="Genomic_DNA"/>
</dbReference>
<gene>
    <name evidence="5" type="ORF">Salmuc_00182</name>
</gene>
<sequence length="309" mass="33111">MIDTRTRGVFVISATPFAEDGSLDLESAARLTEFYLEKGASGLTVLGMMGEAAKLTPEESLAFLDTVLRVVAGRVPVVVGVSAPGIVALGALAKQAMERGAAGVMVAPTPNLRTDQQIEAYYALVCETLGPDVPVVLQDFPLALGVQFSVDCLVRIFAAHPQIVMLKHEDWPGLAKLGRLRALEAEGRAPHVSILVGNGGLFLPQEMARGADGAMTGYAYPEMLVQVVEGMTAGNRDAVEDVFDAHLPLIRLETQPGLGLAFRKQVLFRRGAIASPFVRRPGPKLDAEDMAELDRTLGRLDRRLAELAE</sequence>
<dbReference type="AlphaFoldDB" id="S9QQE8"/>
<comment type="similarity">
    <text evidence="1 3">Belongs to the DapA family.</text>
</comment>
<dbReference type="InterPro" id="IPR013785">
    <property type="entry name" value="Aldolase_TIM"/>
</dbReference>
<organism evidence="5 6">
    <name type="scientific">Salipiger mucosus DSM 16094</name>
    <dbReference type="NCBI Taxonomy" id="1123237"/>
    <lineage>
        <taxon>Bacteria</taxon>
        <taxon>Pseudomonadati</taxon>
        <taxon>Pseudomonadota</taxon>
        <taxon>Alphaproteobacteria</taxon>
        <taxon>Rhodobacterales</taxon>
        <taxon>Roseobacteraceae</taxon>
        <taxon>Salipiger</taxon>
    </lineage>
</organism>
<dbReference type="EC" id="4.3.3.7" evidence="5"/>
<dbReference type="PANTHER" id="PTHR12128:SF66">
    <property type="entry name" value="4-HYDROXY-2-OXOGLUTARATE ALDOLASE, MITOCHONDRIAL"/>
    <property type="match status" value="1"/>
</dbReference>
<dbReference type="PANTHER" id="PTHR12128">
    <property type="entry name" value="DIHYDRODIPICOLINATE SYNTHASE"/>
    <property type="match status" value="1"/>
</dbReference>
<dbReference type="Proteomes" id="UP000015347">
    <property type="component" value="Unassembled WGS sequence"/>
</dbReference>
<dbReference type="HOGENOM" id="CLU_049343_4_0_5"/>
<accession>S9QQE8</accession>
<dbReference type="RefSeq" id="WP_020040249.1">
    <property type="nucleotide sequence ID" value="NZ_KE557276.1"/>
</dbReference>